<comment type="caution">
    <text evidence="2">The sequence shown here is derived from an EMBL/GenBank/DDBJ whole genome shotgun (WGS) entry which is preliminary data.</text>
</comment>
<evidence type="ECO:0000313" key="2">
    <source>
        <dbReference type="EMBL" id="GFC83757.1"/>
    </source>
</evidence>
<dbReference type="EMBL" id="BKCJ011091115">
    <property type="protein sequence ID" value="GFC83757.1"/>
    <property type="molecule type" value="Genomic_DNA"/>
</dbReference>
<feature type="region of interest" description="Disordered" evidence="1">
    <location>
        <begin position="1"/>
        <end position="59"/>
    </location>
</feature>
<proteinExistence type="predicted"/>
<feature type="compositionally biased region" description="Low complexity" evidence="1">
    <location>
        <begin position="19"/>
        <end position="28"/>
    </location>
</feature>
<gene>
    <name evidence="2" type="ORF">Tci_855727</name>
</gene>
<dbReference type="AlphaFoldDB" id="A0A699RFB8"/>
<feature type="compositionally biased region" description="Polar residues" evidence="1">
    <location>
        <begin position="44"/>
        <end position="57"/>
    </location>
</feature>
<reference evidence="2" key="1">
    <citation type="journal article" date="2019" name="Sci. Rep.">
        <title>Draft genome of Tanacetum cinerariifolium, the natural source of mosquito coil.</title>
        <authorList>
            <person name="Yamashiro T."/>
            <person name="Shiraishi A."/>
            <person name="Satake H."/>
            <person name="Nakayama K."/>
        </authorList>
    </citation>
    <scope>NUCLEOTIDE SEQUENCE</scope>
</reference>
<organism evidence="2">
    <name type="scientific">Tanacetum cinerariifolium</name>
    <name type="common">Dalmatian daisy</name>
    <name type="synonym">Chrysanthemum cinerariifolium</name>
    <dbReference type="NCBI Taxonomy" id="118510"/>
    <lineage>
        <taxon>Eukaryota</taxon>
        <taxon>Viridiplantae</taxon>
        <taxon>Streptophyta</taxon>
        <taxon>Embryophyta</taxon>
        <taxon>Tracheophyta</taxon>
        <taxon>Spermatophyta</taxon>
        <taxon>Magnoliopsida</taxon>
        <taxon>eudicotyledons</taxon>
        <taxon>Gunneridae</taxon>
        <taxon>Pentapetalae</taxon>
        <taxon>asterids</taxon>
        <taxon>campanulids</taxon>
        <taxon>Asterales</taxon>
        <taxon>Asteraceae</taxon>
        <taxon>Asteroideae</taxon>
        <taxon>Anthemideae</taxon>
        <taxon>Anthemidinae</taxon>
        <taxon>Tanacetum</taxon>
    </lineage>
</organism>
<protein>
    <submittedName>
        <fullName evidence="2">Uncharacterized protein</fullName>
    </submittedName>
</protein>
<name>A0A699RFB8_TANCI</name>
<sequence>MPKLFPTKFSGRHSRSHSGRTSTTTPRPHYSHLAATPRQPHQPIATTISPSSPTAARQPTCWPTAATTVATSPSSPYRRPHPPINITISSHLLPPRTTTYDLQHLQPPNHLVLPLIWSPAPFSGQLPPFAAVTPPL</sequence>
<evidence type="ECO:0000256" key="1">
    <source>
        <dbReference type="SAM" id="MobiDB-lite"/>
    </source>
</evidence>
<accession>A0A699RFB8</accession>